<proteinExistence type="predicted"/>
<accession>A0A1M5QHQ6</accession>
<dbReference type="STRING" id="490188.SAMN04488068_2629"/>
<gene>
    <name evidence="1" type="ORF">SAMN04488068_2629</name>
</gene>
<dbReference type="InterPro" id="IPR010982">
    <property type="entry name" value="Lambda_DNA-bd_dom_sf"/>
</dbReference>
<reference evidence="1 2" key="1">
    <citation type="submission" date="2016-11" db="EMBL/GenBank/DDBJ databases">
        <authorList>
            <person name="Jaros S."/>
            <person name="Januszkiewicz K."/>
            <person name="Wedrychowicz H."/>
        </authorList>
    </citation>
    <scope>NUCLEOTIDE SEQUENCE [LARGE SCALE GENOMIC DNA]</scope>
    <source>
        <strain evidence="1 2">CGMCC 1.7049</strain>
    </source>
</reference>
<dbReference type="GO" id="GO:0006355">
    <property type="term" value="P:regulation of DNA-templated transcription"/>
    <property type="evidence" value="ECO:0007669"/>
    <property type="project" value="InterPro"/>
</dbReference>
<protein>
    <submittedName>
        <fullName evidence="1">HTH-type transcriptional regulator / antitoxin HigA</fullName>
    </submittedName>
</protein>
<dbReference type="Proteomes" id="UP000199758">
    <property type="component" value="Unassembled WGS sequence"/>
</dbReference>
<dbReference type="AlphaFoldDB" id="A0A1M5QHQ6"/>
<evidence type="ECO:0000313" key="1">
    <source>
        <dbReference type="EMBL" id="SHH13622.1"/>
    </source>
</evidence>
<dbReference type="OrthoDB" id="9796786at2"/>
<organism evidence="1 2">
    <name type="scientific">Hydrocarboniphaga daqingensis</name>
    <dbReference type="NCBI Taxonomy" id="490188"/>
    <lineage>
        <taxon>Bacteria</taxon>
        <taxon>Pseudomonadati</taxon>
        <taxon>Pseudomonadota</taxon>
        <taxon>Gammaproteobacteria</taxon>
        <taxon>Nevskiales</taxon>
        <taxon>Nevskiaceae</taxon>
        <taxon>Hydrocarboniphaga</taxon>
    </lineage>
</organism>
<dbReference type="EMBL" id="FQWZ01000006">
    <property type="protein sequence ID" value="SHH13622.1"/>
    <property type="molecule type" value="Genomic_DNA"/>
</dbReference>
<name>A0A1M5QHQ6_9GAMM</name>
<keyword evidence="2" id="KW-1185">Reference proteome</keyword>
<dbReference type="GO" id="GO:0001046">
    <property type="term" value="F:core promoter sequence-specific DNA binding"/>
    <property type="evidence" value="ECO:0007669"/>
    <property type="project" value="TreeGrafter"/>
</dbReference>
<dbReference type="PANTHER" id="PTHR40455">
    <property type="entry name" value="ANTITOXIN HIGA"/>
    <property type="match status" value="1"/>
</dbReference>
<dbReference type="RefSeq" id="WP_072898124.1">
    <property type="nucleotide sequence ID" value="NZ_FQWZ01000006.1"/>
</dbReference>
<dbReference type="InterPro" id="IPR039060">
    <property type="entry name" value="Antitox_HigA"/>
</dbReference>
<dbReference type="SUPFAM" id="SSF47413">
    <property type="entry name" value="lambda repressor-like DNA-binding domains"/>
    <property type="match status" value="1"/>
</dbReference>
<sequence length="124" mass="14006">MNIRPIKTEADYRATLREIEMIMSAEAGTEAGDRLDVLTTLVEAYERNHFPMDLPDAVAAIKFRMEQQGLTVDDLVPAIGRKNRVYEVLAGRRPLTIRMIQALNQRFNIPAESLINQRLAPKAA</sequence>
<evidence type="ECO:0000313" key="2">
    <source>
        <dbReference type="Proteomes" id="UP000199758"/>
    </source>
</evidence>
<dbReference type="PANTHER" id="PTHR40455:SF1">
    <property type="entry name" value="ANTITOXIN HIGA"/>
    <property type="match status" value="1"/>
</dbReference>